<dbReference type="Proteomes" id="UP000449547">
    <property type="component" value="Unassembled WGS sequence"/>
</dbReference>
<comment type="caution">
    <text evidence="1">The sequence shown here is derived from an EMBL/GenBank/DDBJ whole genome shotgun (WGS) entry which is preliminary data.</text>
</comment>
<gene>
    <name evidence="1" type="ORF">DIURU_003352</name>
</gene>
<name>A0A642UKI4_DIURU</name>
<protein>
    <submittedName>
        <fullName evidence="1">Uncharacterized protein</fullName>
    </submittedName>
</protein>
<keyword evidence="2" id="KW-1185">Reference proteome</keyword>
<evidence type="ECO:0000313" key="2">
    <source>
        <dbReference type="Proteomes" id="UP000449547"/>
    </source>
</evidence>
<accession>A0A642UKI4</accession>
<evidence type="ECO:0000313" key="1">
    <source>
        <dbReference type="EMBL" id="KAA8900982.1"/>
    </source>
</evidence>
<dbReference type="AlphaFoldDB" id="A0A642UKI4"/>
<dbReference type="GeneID" id="54782003"/>
<reference evidence="1 2" key="1">
    <citation type="submission" date="2019-07" db="EMBL/GenBank/DDBJ databases">
        <title>Genome assembly of two rare yeast pathogens: Diutina rugosa and Trichomonascus ciferrii.</title>
        <authorList>
            <person name="Mixao V."/>
            <person name="Saus E."/>
            <person name="Hansen A."/>
            <person name="Lass-Flor C."/>
            <person name="Gabaldon T."/>
        </authorList>
    </citation>
    <scope>NUCLEOTIDE SEQUENCE [LARGE SCALE GENOMIC DNA]</scope>
    <source>
        <strain evidence="1 2">CBS 613</strain>
    </source>
</reference>
<proteinExistence type="predicted"/>
<sequence>MLPLEMPCDDSVYAVRQFSYDTFNFQLRETSRLTDELMEGTITEDNAIILMMSTWILYITIGSNCAMLLPLVDFELRRHDFLSFLKAGSQILNMAANFAPNHQLNFFKPMKTFEAFPMIPLLKRYYDEFSGLRNLDEGKVNYLLIFIEELNQSFYVSARHNNDAAIFQTIAKISPRWYDLIYEQNILALSLLNVWSSICLGFEYYLDRDHNMFADYMCWYRRHCMLNYGGWNFAGDESLYSIMIKKKYLFSTVENAVCFDPIIIDHII</sequence>
<dbReference type="VEuPathDB" id="FungiDB:DIURU_003352"/>
<dbReference type="OrthoDB" id="4023759at2759"/>
<dbReference type="RefSeq" id="XP_034011605.1">
    <property type="nucleotide sequence ID" value="XM_034156105.1"/>
</dbReference>
<dbReference type="EMBL" id="SWFT01000105">
    <property type="protein sequence ID" value="KAA8900982.1"/>
    <property type="molecule type" value="Genomic_DNA"/>
</dbReference>
<organism evidence="1 2">
    <name type="scientific">Diutina rugosa</name>
    <name type="common">Yeast</name>
    <name type="synonym">Candida rugosa</name>
    <dbReference type="NCBI Taxonomy" id="5481"/>
    <lineage>
        <taxon>Eukaryota</taxon>
        <taxon>Fungi</taxon>
        <taxon>Dikarya</taxon>
        <taxon>Ascomycota</taxon>
        <taxon>Saccharomycotina</taxon>
        <taxon>Pichiomycetes</taxon>
        <taxon>Debaryomycetaceae</taxon>
        <taxon>Diutina</taxon>
    </lineage>
</organism>